<dbReference type="InterPro" id="IPR024083">
    <property type="entry name" value="Fumarase/histidase_N"/>
</dbReference>
<dbReference type="InterPro" id="IPR023144">
    <property type="entry name" value="Phe_NH3-lyase_shielding_dom_sf"/>
</dbReference>
<evidence type="ECO:0000256" key="8">
    <source>
        <dbReference type="RuleBase" id="RU003955"/>
    </source>
</evidence>
<dbReference type="SUPFAM" id="SSF48557">
    <property type="entry name" value="L-aspartase-like"/>
    <property type="match status" value="1"/>
</dbReference>
<keyword evidence="6 7" id="KW-0456">Lyase</keyword>
<evidence type="ECO:0000256" key="1">
    <source>
        <dbReference type="ARBA" id="ARBA00004496"/>
    </source>
</evidence>
<keyword evidence="4" id="KW-0963">Cytoplasm</keyword>
<evidence type="ECO:0000313" key="10">
    <source>
        <dbReference type="PIR" id="S28185"/>
    </source>
</evidence>
<dbReference type="InterPro" id="IPR005922">
    <property type="entry name" value="Phe_NH3-lyase"/>
</dbReference>
<dbReference type="Gene3D" id="1.10.275.10">
    <property type="entry name" value="Fumarase/aspartase (N-terminal domain)"/>
    <property type="match status" value="1"/>
</dbReference>
<evidence type="ECO:0000256" key="4">
    <source>
        <dbReference type="ARBA" id="ARBA00022490"/>
    </source>
</evidence>
<comment type="catalytic activity">
    <reaction evidence="8">
        <text>L-phenylalanine = (E)-cinnamate + NH4(+)</text>
        <dbReference type="Rhea" id="RHEA:21384"/>
        <dbReference type="ChEBI" id="CHEBI:15669"/>
        <dbReference type="ChEBI" id="CHEBI:28938"/>
        <dbReference type="ChEBI" id="CHEBI:58095"/>
        <dbReference type="EC" id="4.3.1.24"/>
    </reaction>
</comment>
<dbReference type="EC" id="4.3.1.24" evidence="8"/>
<dbReference type="AlphaFoldDB" id="Q7M1Q5"/>
<dbReference type="FunFam" id="1.10.275.10:FF:000009">
    <property type="entry name" value="Phenylalanine ammonia-lyase"/>
    <property type="match status" value="1"/>
</dbReference>
<dbReference type="UniPathway" id="UPA00713">
    <property type="reaction ID" value="UER00725"/>
</dbReference>
<evidence type="ECO:0000256" key="9">
    <source>
        <dbReference type="SAM" id="MobiDB-lite"/>
    </source>
</evidence>
<keyword evidence="5 8" id="KW-0587">Phenylpropanoid metabolism</keyword>
<proteinExistence type="inferred from homology"/>
<organism evidence="10">
    <name type="scientific">Oryza sativa</name>
    <name type="common">Rice</name>
    <dbReference type="NCBI Taxonomy" id="4530"/>
    <lineage>
        <taxon>Eukaryota</taxon>
        <taxon>Viridiplantae</taxon>
        <taxon>Streptophyta</taxon>
        <taxon>Embryophyta</taxon>
        <taxon>Tracheophyta</taxon>
        <taxon>Spermatophyta</taxon>
        <taxon>Magnoliopsida</taxon>
        <taxon>Liliopsida</taxon>
        <taxon>Poales</taxon>
        <taxon>Poaceae</taxon>
        <taxon>BOP clade</taxon>
        <taxon>Oryzoideae</taxon>
        <taxon>Oryzeae</taxon>
        <taxon>Oryzinae</taxon>
        <taxon>Oryza</taxon>
    </lineage>
</organism>
<evidence type="ECO:0000256" key="3">
    <source>
        <dbReference type="ARBA" id="ARBA00007238"/>
    </source>
</evidence>
<dbReference type="GO" id="GO:0045548">
    <property type="term" value="F:phenylalanine ammonia-lyase activity"/>
    <property type="evidence" value="ECO:0007669"/>
    <property type="project" value="UniProtKB-EC"/>
</dbReference>
<name>Q7M1Q5_ORYSA</name>
<dbReference type="SMR" id="Q7M1Q5"/>
<dbReference type="Pfam" id="PF00221">
    <property type="entry name" value="Lyase_aromatic"/>
    <property type="match status" value="1"/>
</dbReference>
<dbReference type="GO" id="GO:0005737">
    <property type="term" value="C:cytoplasm"/>
    <property type="evidence" value="ECO:0007669"/>
    <property type="project" value="UniProtKB-SubCell"/>
</dbReference>
<dbReference type="Gene3D" id="1.10.274.20">
    <property type="entry name" value="Phenylalanine ammonia-lyase 1, domain 3"/>
    <property type="match status" value="1"/>
</dbReference>
<dbReference type="PANTHER" id="PTHR10362">
    <property type="entry name" value="HISTIDINE AMMONIA-LYASE"/>
    <property type="match status" value="1"/>
</dbReference>
<evidence type="ECO:0000256" key="7">
    <source>
        <dbReference type="RuleBase" id="RU003954"/>
    </source>
</evidence>
<comment type="pathway">
    <text evidence="2 8">Phenylpropanoid metabolism; trans-cinnamate biosynthesis; trans-cinnamate from L-phenylalanine: step 1/1.</text>
</comment>
<dbReference type="CDD" id="cd00332">
    <property type="entry name" value="PAL-HAL"/>
    <property type="match status" value="1"/>
</dbReference>
<evidence type="ECO:0000256" key="2">
    <source>
        <dbReference type="ARBA" id="ARBA00005138"/>
    </source>
</evidence>
<dbReference type="InterPro" id="IPR001106">
    <property type="entry name" value="Aromatic_Lyase"/>
</dbReference>
<comment type="similarity">
    <text evidence="3 7">Belongs to the PAL/histidase family.</text>
</comment>
<reference evidence="10" key="1">
    <citation type="journal article" date="1993" name="Biochim. Biophys. Acta">
        <title>Nucleotide sequence of the gene for phenylalanine ammonia-lyase of rice and its deduced amino acid sequence.</title>
        <authorList>
            <person name="Minami E."/>
            <person name="Tanaka Y."/>
        </authorList>
    </citation>
    <scope>NUCLEOTIDE SEQUENCE</scope>
</reference>
<feature type="compositionally biased region" description="Basic residues" evidence="9">
    <location>
        <begin position="637"/>
        <end position="649"/>
    </location>
</feature>
<feature type="region of interest" description="Disordered" evidence="9">
    <location>
        <begin position="608"/>
        <end position="649"/>
    </location>
</feature>
<dbReference type="PROSITE" id="PS00488">
    <property type="entry name" value="PAL_HISTIDASE"/>
    <property type="match status" value="1"/>
</dbReference>
<dbReference type="GO" id="GO:0006559">
    <property type="term" value="P:L-phenylalanine catabolic process"/>
    <property type="evidence" value="ECO:0007669"/>
    <property type="project" value="InterPro"/>
</dbReference>
<dbReference type="InterPro" id="IPR022313">
    <property type="entry name" value="Phe/His_NH3-lyase_AS"/>
</dbReference>
<sequence>MECETGLVRSLNRDRLCMSSVSAPPRADPLNWGKAADELAGSHLDEVKRMVEDFRQRLVKIEGASLTIAQVAAVAAGAGDARVELDESARGRVKASSDWVMNSMSEGTDSYGVTTGFGATSHRRTKEGGLQRELIRFLNAGAFGTGTDGHVLPAEATRAAMLVRINTLLQGYSGIRFEILEAITKLLNANVTPCLPLRGTITASGDLVPLSYIAGLITGRQNSVAVAPDGRKVTAAEAFKIAGIEHGFFELQPKEGLAMVNGTAVGSGLASTVLFEANVLAISPEVLSAVFCEVMTKPEYTDHLTHKLKHHPGQIEAAAIMEHILEGSSYMKLAKKLGELDPLMKPKQDRYALRRAPQWLGPQIEVIPFATKSIEREINSVNDNPLIDVSRGKALHGGNFQGTPIGVSMDNTRLALAAIGKLMFAQFSELVNDFYNNGLPSNLSGGRNPSLDYGFKGAEIAMASYCSELQFLGNPVTNHVQSAEQHNQDVNSLGLISSRKTAEAIDILKLMSSTFLIALCQAIDLRHLEENMKTAVKNCVMQVAKKSLSMNHMGGLHIARFCEKDLLTAIDREAVFAYADDPCSANYPLMQKLRAVLIEHALANGDRRARPGDLHLRQGGRVRAARPRRAAQGGGGRPRRRRERHPARPNRIKECRSYPLYRFVREEVGTEYLTGEKTRSPGEELNKVLVAINERKHIDPLLECLKEWNGAPLPLC</sequence>
<protein>
    <recommendedName>
        <fullName evidence="8">Phenylalanine ammonia-lyase</fullName>
        <ecNumber evidence="8">4.3.1.24</ecNumber>
    </recommendedName>
</protein>
<comment type="subcellular location">
    <subcellularLocation>
        <location evidence="1 8">Cytoplasm</location>
    </subcellularLocation>
</comment>
<dbReference type="InterPro" id="IPR008948">
    <property type="entry name" value="L-Aspartase-like"/>
</dbReference>
<dbReference type="Gene3D" id="1.20.200.10">
    <property type="entry name" value="Fumarase/aspartase (Central domain)"/>
    <property type="match status" value="1"/>
</dbReference>
<dbReference type="PIR" id="S28185">
    <property type="entry name" value="S28185"/>
</dbReference>
<feature type="compositionally biased region" description="Basic residues" evidence="9">
    <location>
        <begin position="618"/>
        <end position="629"/>
    </location>
</feature>
<accession>Q7M1Q5</accession>
<evidence type="ECO:0000256" key="5">
    <source>
        <dbReference type="ARBA" id="ARBA00023051"/>
    </source>
</evidence>
<dbReference type="NCBIfam" id="TIGR01226">
    <property type="entry name" value="phe_am_lyase"/>
    <property type="match status" value="1"/>
</dbReference>
<dbReference type="GO" id="GO:0009800">
    <property type="term" value="P:cinnamic acid biosynthetic process"/>
    <property type="evidence" value="ECO:0007669"/>
    <property type="project" value="UniProtKB-UniPathway"/>
</dbReference>
<evidence type="ECO:0000256" key="6">
    <source>
        <dbReference type="ARBA" id="ARBA00023239"/>
    </source>
</evidence>
<dbReference type="FunFam" id="1.20.200.10:FF:000009">
    <property type="entry name" value="Phenylalanine ammonia-lyase"/>
    <property type="match status" value="1"/>
</dbReference>